<dbReference type="EMBL" id="MU151051">
    <property type="protein sequence ID" value="KAF9455101.1"/>
    <property type="molecule type" value="Genomic_DNA"/>
</dbReference>
<reference evidence="4" key="1">
    <citation type="submission" date="2020-11" db="EMBL/GenBank/DDBJ databases">
        <authorList>
            <consortium name="DOE Joint Genome Institute"/>
            <person name="Ahrendt S."/>
            <person name="Riley R."/>
            <person name="Andreopoulos W."/>
            <person name="Labutti K."/>
            <person name="Pangilinan J."/>
            <person name="Ruiz-Duenas F.J."/>
            <person name="Barrasa J.M."/>
            <person name="Sanchez-Garcia M."/>
            <person name="Camarero S."/>
            <person name="Miyauchi S."/>
            <person name="Serrano A."/>
            <person name="Linde D."/>
            <person name="Babiker R."/>
            <person name="Drula E."/>
            <person name="Ayuso-Fernandez I."/>
            <person name="Pacheco R."/>
            <person name="Padilla G."/>
            <person name="Ferreira P."/>
            <person name="Barriuso J."/>
            <person name="Kellner H."/>
            <person name="Castanera R."/>
            <person name="Alfaro M."/>
            <person name="Ramirez L."/>
            <person name="Pisabarro A.G."/>
            <person name="Kuo A."/>
            <person name="Tritt A."/>
            <person name="Lipzen A."/>
            <person name="He G."/>
            <person name="Yan M."/>
            <person name="Ng V."/>
            <person name="Cullen D."/>
            <person name="Martin F."/>
            <person name="Rosso M.-N."/>
            <person name="Henrissat B."/>
            <person name="Hibbett D."/>
            <person name="Martinez A.T."/>
            <person name="Grigoriev I.V."/>
        </authorList>
    </citation>
    <scope>NUCLEOTIDE SEQUENCE</scope>
    <source>
        <strain evidence="4">MF-IS2</strain>
    </source>
</reference>
<comment type="caution">
    <text evidence="4">The sequence shown here is derived from an EMBL/GenBank/DDBJ whole genome shotgun (WGS) entry which is preliminary data.</text>
</comment>
<feature type="signal peptide" evidence="3">
    <location>
        <begin position="1"/>
        <end position="22"/>
    </location>
</feature>
<evidence type="ECO:0000313" key="5">
    <source>
        <dbReference type="Proteomes" id="UP000807342"/>
    </source>
</evidence>
<proteinExistence type="predicted"/>
<keyword evidence="5" id="KW-1185">Reference proteome</keyword>
<evidence type="ECO:0000256" key="1">
    <source>
        <dbReference type="SAM" id="MobiDB-lite"/>
    </source>
</evidence>
<feature type="region of interest" description="Disordered" evidence="1">
    <location>
        <begin position="400"/>
        <end position="492"/>
    </location>
</feature>
<dbReference type="PANTHER" id="PTHR37487">
    <property type="entry name" value="CHROMOSOME 1, WHOLE GENOME SHOTGUN SEQUENCE"/>
    <property type="match status" value="1"/>
</dbReference>
<dbReference type="Proteomes" id="UP000807342">
    <property type="component" value="Unassembled WGS sequence"/>
</dbReference>
<gene>
    <name evidence="4" type="ORF">P691DRAFT_800107</name>
</gene>
<dbReference type="PANTHER" id="PTHR37487:SF3">
    <property type="entry name" value="CLEAVAGE_POLYADENYLATION SPECIFICITY FACTOR A SUBUNIT N-TERMINAL DOMAIN-CONTAINING PROTEIN"/>
    <property type="match status" value="1"/>
</dbReference>
<feature type="transmembrane region" description="Helical" evidence="2">
    <location>
        <begin position="258"/>
        <end position="281"/>
    </location>
</feature>
<evidence type="ECO:0000256" key="3">
    <source>
        <dbReference type="SAM" id="SignalP"/>
    </source>
</evidence>
<feature type="compositionally biased region" description="Polar residues" evidence="1">
    <location>
        <begin position="427"/>
        <end position="442"/>
    </location>
</feature>
<organism evidence="4 5">
    <name type="scientific">Macrolepiota fuliginosa MF-IS2</name>
    <dbReference type="NCBI Taxonomy" id="1400762"/>
    <lineage>
        <taxon>Eukaryota</taxon>
        <taxon>Fungi</taxon>
        <taxon>Dikarya</taxon>
        <taxon>Basidiomycota</taxon>
        <taxon>Agaricomycotina</taxon>
        <taxon>Agaricomycetes</taxon>
        <taxon>Agaricomycetidae</taxon>
        <taxon>Agaricales</taxon>
        <taxon>Agaricineae</taxon>
        <taxon>Agaricaceae</taxon>
        <taxon>Macrolepiota</taxon>
    </lineage>
</organism>
<evidence type="ECO:0000256" key="2">
    <source>
        <dbReference type="SAM" id="Phobius"/>
    </source>
</evidence>
<accession>A0A9P5XTE8</accession>
<keyword evidence="3" id="KW-0732">Signal</keyword>
<dbReference type="AlphaFoldDB" id="A0A9P5XTE8"/>
<feature type="compositionally biased region" description="Low complexity" evidence="1">
    <location>
        <begin position="443"/>
        <end position="457"/>
    </location>
</feature>
<dbReference type="OrthoDB" id="2591431at2759"/>
<sequence length="536" mass="55982">MYWIPFLLRIFVFSSWFRWVYGFDFVVSPPTSCGAVQFNWVGGTPPFSALAIPPGGTIRNFSIPANAWNDNDKSGSFSAPLQLAQTQAVVFSMGDATGVTAGGVTDVMTVGPPAGGVSCNTTDPGTTFFFAIDGTLSQCKPYPFTLYVESGAILPISILVTVPHGESFVLHPPAGNTFNWQANLTTGTSVIFTMSDSQSRIGGTSPLLVVGSSSDSSCITALPSSAAPTRTPTLTASSSPIATNTGGSNEKTNSSTGIIIGAAVGGAVVLLVLIALIYFCAKRNTNGRTGKRIDLTEPGPGSSAHLLGSQPTPYPPINPFTPYSDNVAPQASLGDIGMPMYNYGHHIPTGSVSTSMDAAGITGGVGVGTSGMAGAQAYQQYQQPPVQPLGAKQREREAITLRQQQQPRQSYHQQSYSQQDYNPYDTGATTSALPSNTAYASMSSRQTAQSTSDTQSQFGAAGSTSNYSTSAGPSTLSSTQSKQALNPAPAPAQRFVVHTDIEDEPIELPPMYSETRAPIPGMTPADAPLPRKGGML</sequence>
<keyword evidence="2" id="KW-0812">Transmembrane</keyword>
<protein>
    <recommendedName>
        <fullName evidence="6">Mid2 domain-containing protein</fullName>
    </recommendedName>
</protein>
<keyword evidence="2" id="KW-1133">Transmembrane helix</keyword>
<feature type="region of interest" description="Disordered" evidence="1">
    <location>
        <begin position="288"/>
        <end position="313"/>
    </location>
</feature>
<feature type="compositionally biased region" description="Polar residues" evidence="1">
    <location>
        <begin position="462"/>
        <end position="484"/>
    </location>
</feature>
<evidence type="ECO:0008006" key="6">
    <source>
        <dbReference type="Google" id="ProtNLM"/>
    </source>
</evidence>
<feature type="region of interest" description="Disordered" evidence="1">
    <location>
        <begin position="513"/>
        <end position="536"/>
    </location>
</feature>
<name>A0A9P5XTE8_9AGAR</name>
<keyword evidence="2" id="KW-0472">Membrane</keyword>
<feature type="chain" id="PRO_5040305709" description="Mid2 domain-containing protein" evidence="3">
    <location>
        <begin position="23"/>
        <end position="536"/>
    </location>
</feature>
<feature type="region of interest" description="Disordered" evidence="1">
    <location>
        <begin position="221"/>
        <end position="254"/>
    </location>
</feature>
<evidence type="ECO:0000313" key="4">
    <source>
        <dbReference type="EMBL" id="KAF9455101.1"/>
    </source>
</evidence>
<feature type="compositionally biased region" description="Low complexity" evidence="1">
    <location>
        <begin position="403"/>
        <end position="421"/>
    </location>
</feature>